<dbReference type="Proteomes" id="UP000001822">
    <property type="component" value="Chromosome"/>
</dbReference>
<dbReference type="Gene3D" id="1.10.1740.10">
    <property type="match status" value="1"/>
</dbReference>
<dbReference type="GO" id="GO:0003677">
    <property type="term" value="F:DNA binding"/>
    <property type="evidence" value="ECO:0007669"/>
    <property type="project" value="UniProtKB-KW"/>
</dbReference>
<accession>A0A6N4SPA1</accession>
<evidence type="ECO:0000313" key="8">
    <source>
        <dbReference type="Proteomes" id="UP000001822"/>
    </source>
</evidence>
<dbReference type="PANTHER" id="PTHR43133:SF8">
    <property type="entry name" value="RNA POLYMERASE SIGMA FACTOR HI_1459-RELATED"/>
    <property type="match status" value="1"/>
</dbReference>
<name>A0A6N4SPA1_CYTH3</name>
<dbReference type="InterPro" id="IPR039425">
    <property type="entry name" value="RNA_pol_sigma-70-like"/>
</dbReference>
<evidence type="ECO:0000313" key="7">
    <source>
        <dbReference type="EMBL" id="ABG58110.1"/>
    </source>
</evidence>
<dbReference type="GO" id="GO:0006352">
    <property type="term" value="P:DNA-templated transcription initiation"/>
    <property type="evidence" value="ECO:0007669"/>
    <property type="project" value="InterPro"/>
</dbReference>
<dbReference type="GO" id="GO:0016987">
    <property type="term" value="F:sigma factor activity"/>
    <property type="evidence" value="ECO:0007669"/>
    <property type="project" value="UniProtKB-KW"/>
</dbReference>
<dbReference type="InterPro" id="IPR036388">
    <property type="entry name" value="WH-like_DNA-bd_sf"/>
</dbReference>
<comment type="similarity">
    <text evidence="1">Belongs to the sigma-70 factor family. ECF subfamily.</text>
</comment>
<dbReference type="EMBL" id="CP000383">
    <property type="protein sequence ID" value="ABG58110.1"/>
    <property type="molecule type" value="Genomic_DNA"/>
</dbReference>
<feature type="domain" description="RNA polymerase sigma-70 region 2" evidence="6">
    <location>
        <begin position="25"/>
        <end position="93"/>
    </location>
</feature>
<evidence type="ECO:0000256" key="2">
    <source>
        <dbReference type="ARBA" id="ARBA00023015"/>
    </source>
</evidence>
<dbReference type="OrthoDB" id="1099849at2"/>
<keyword evidence="3" id="KW-0731">Sigma factor</keyword>
<dbReference type="SUPFAM" id="SSF88659">
    <property type="entry name" value="Sigma3 and sigma4 domains of RNA polymerase sigma factors"/>
    <property type="match status" value="1"/>
</dbReference>
<gene>
    <name evidence="7" type="ordered locus">CHU_0824</name>
</gene>
<keyword evidence="8" id="KW-1185">Reference proteome</keyword>
<proteinExistence type="inferred from homology"/>
<keyword evidence="4" id="KW-0238">DNA-binding</keyword>
<evidence type="ECO:0000256" key="3">
    <source>
        <dbReference type="ARBA" id="ARBA00023082"/>
    </source>
</evidence>
<dbReference type="PANTHER" id="PTHR43133">
    <property type="entry name" value="RNA POLYMERASE ECF-TYPE SIGMA FACTO"/>
    <property type="match status" value="1"/>
</dbReference>
<keyword evidence="5" id="KW-0804">Transcription</keyword>
<dbReference type="SUPFAM" id="SSF88946">
    <property type="entry name" value="Sigma2 domain of RNA polymerase sigma factors"/>
    <property type="match status" value="1"/>
</dbReference>
<reference evidence="7 8" key="1">
    <citation type="journal article" date="2007" name="Appl. Environ. Microbiol.">
        <title>Genome sequence of the cellulolytic gliding bacterium Cytophaga hutchinsonii.</title>
        <authorList>
            <person name="Xie G."/>
            <person name="Bruce D.C."/>
            <person name="Challacombe J.F."/>
            <person name="Chertkov O."/>
            <person name="Detter J.C."/>
            <person name="Gilna P."/>
            <person name="Han C.S."/>
            <person name="Lucas S."/>
            <person name="Misra M."/>
            <person name="Myers G.L."/>
            <person name="Richardson P."/>
            <person name="Tapia R."/>
            <person name="Thayer N."/>
            <person name="Thompson L.S."/>
            <person name="Brettin T.S."/>
            <person name="Henrissat B."/>
            <person name="Wilson D.B."/>
            <person name="McBride M.J."/>
        </authorList>
    </citation>
    <scope>NUCLEOTIDE SEQUENCE [LARGE SCALE GENOMIC DNA]</scope>
    <source>
        <strain evidence="8">ATCC 33406 / DSM 1761 / CIP 103989 / NBRC 15051 / NCIMB 9469 / D465</strain>
    </source>
</reference>
<dbReference type="InterPro" id="IPR014284">
    <property type="entry name" value="RNA_pol_sigma-70_dom"/>
</dbReference>
<evidence type="ECO:0000259" key="6">
    <source>
        <dbReference type="Pfam" id="PF04542"/>
    </source>
</evidence>
<evidence type="ECO:0000256" key="1">
    <source>
        <dbReference type="ARBA" id="ARBA00010641"/>
    </source>
</evidence>
<keyword evidence="2" id="KW-0805">Transcription regulation</keyword>
<dbReference type="Pfam" id="PF04542">
    <property type="entry name" value="Sigma70_r2"/>
    <property type="match status" value="1"/>
</dbReference>
<organism evidence="7 8">
    <name type="scientific">Cytophaga hutchinsonii (strain ATCC 33406 / DSM 1761 / CIP 103989 / NBRC 15051 / NCIMB 9469 / D465)</name>
    <dbReference type="NCBI Taxonomy" id="269798"/>
    <lineage>
        <taxon>Bacteria</taxon>
        <taxon>Pseudomonadati</taxon>
        <taxon>Bacteroidota</taxon>
        <taxon>Cytophagia</taxon>
        <taxon>Cytophagales</taxon>
        <taxon>Cytophagaceae</taxon>
        <taxon>Cytophaga</taxon>
    </lineage>
</organism>
<dbReference type="InterPro" id="IPR007627">
    <property type="entry name" value="RNA_pol_sigma70_r2"/>
</dbReference>
<dbReference type="NCBIfam" id="TIGR02937">
    <property type="entry name" value="sigma70-ECF"/>
    <property type="match status" value="1"/>
</dbReference>
<dbReference type="InterPro" id="IPR013325">
    <property type="entry name" value="RNA_pol_sigma_r2"/>
</dbReference>
<protein>
    <submittedName>
        <fullName evidence="7">RNA polymerase specialized sigma subunit</fullName>
    </submittedName>
</protein>
<sequence length="192" mass="22399">MSEKEKVIIESIRSGANNIALEYLYDISLKKVRQYILKNNGSKDDANDIFQDAVIVLFNQIRLNKFNEAYSIDAFIYSVARNLWIDKVRRDKKFTKYDSPDDYAVIASDTNHLDALIQKEKSAAMKTVFNLLDEKCRNILTYVIYEKRSMKEIKELMGYSSEDVAKTNHYRCKQYLTKLVKSNPSLVDLLRN</sequence>
<evidence type="ECO:0000256" key="4">
    <source>
        <dbReference type="ARBA" id="ARBA00023125"/>
    </source>
</evidence>
<dbReference type="Gene3D" id="1.10.10.10">
    <property type="entry name" value="Winged helix-like DNA-binding domain superfamily/Winged helix DNA-binding domain"/>
    <property type="match status" value="1"/>
</dbReference>
<dbReference type="RefSeq" id="WP_011584226.1">
    <property type="nucleotide sequence ID" value="NC_008255.1"/>
</dbReference>
<evidence type="ECO:0000256" key="5">
    <source>
        <dbReference type="ARBA" id="ARBA00023163"/>
    </source>
</evidence>
<dbReference type="InterPro" id="IPR013324">
    <property type="entry name" value="RNA_pol_sigma_r3/r4-like"/>
</dbReference>
<dbReference type="AlphaFoldDB" id="A0A6N4SPA1"/>
<dbReference type="KEGG" id="chu:CHU_0824"/>